<evidence type="ECO:0000313" key="1">
    <source>
        <dbReference type="EMBL" id="KAK8865507.1"/>
    </source>
</evidence>
<sequence>MLKYTKACQTLKIESSLCGCLADCSSCCYSVYCCPCAVPQSWADSRDESCSFCHCIVCPTNLWTRQNIRYARGMKPRFCQDCIECTFCYCCFLNQNMREIKLIASDCQKANQNLSNGGIQDISQYSKPGPPNEQE</sequence>
<protein>
    <submittedName>
        <fullName evidence="1">Uncharacterized protein</fullName>
    </submittedName>
</protein>
<proteinExistence type="predicted"/>
<keyword evidence="2" id="KW-1185">Reference proteome</keyword>
<dbReference type="Proteomes" id="UP001470230">
    <property type="component" value="Unassembled WGS sequence"/>
</dbReference>
<evidence type="ECO:0000313" key="2">
    <source>
        <dbReference type="Proteomes" id="UP001470230"/>
    </source>
</evidence>
<dbReference type="EMBL" id="JAPFFF010000016">
    <property type="protein sequence ID" value="KAK8865507.1"/>
    <property type="molecule type" value="Genomic_DNA"/>
</dbReference>
<accession>A0ABR2IME6</accession>
<comment type="caution">
    <text evidence="1">The sequence shown here is derived from an EMBL/GenBank/DDBJ whole genome shotgun (WGS) entry which is preliminary data.</text>
</comment>
<reference evidence="1 2" key="1">
    <citation type="submission" date="2024-04" db="EMBL/GenBank/DDBJ databases">
        <title>Tritrichomonas musculus Genome.</title>
        <authorList>
            <person name="Alves-Ferreira E."/>
            <person name="Grigg M."/>
            <person name="Lorenzi H."/>
            <person name="Galac M."/>
        </authorList>
    </citation>
    <scope>NUCLEOTIDE SEQUENCE [LARGE SCALE GENOMIC DNA]</scope>
    <source>
        <strain evidence="1 2">EAF2021</strain>
    </source>
</reference>
<organism evidence="1 2">
    <name type="scientific">Tritrichomonas musculus</name>
    <dbReference type="NCBI Taxonomy" id="1915356"/>
    <lineage>
        <taxon>Eukaryota</taxon>
        <taxon>Metamonada</taxon>
        <taxon>Parabasalia</taxon>
        <taxon>Tritrichomonadida</taxon>
        <taxon>Tritrichomonadidae</taxon>
        <taxon>Tritrichomonas</taxon>
    </lineage>
</organism>
<name>A0ABR2IME6_9EUKA</name>
<gene>
    <name evidence="1" type="ORF">M9Y10_011063</name>
</gene>